<organism evidence="8 9">
    <name type="scientific">Pseudonocardia sediminis</name>
    <dbReference type="NCBI Taxonomy" id="1397368"/>
    <lineage>
        <taxon>Bacteria</taxon>
        <taxon>Bacillati</taxon>
        <taxon>Actinomycetota</taxon>
        <taxon>Actinomycetes</taxon>
        <taxon>Pseudonocardiales</taxon>
        <taxon>Pseudonocardiaceae</taxon>
        <taxon>Pseudonocardia</taxon>
    </lineage>
</organism>
<comment type="caution">
    <text evidence="8">The sequence shown here is derived from an EMBL/GenBank/DDBJ whole genome shotgun (WGS) entry which is preliminary data.</text>
</comment>
<keyword evidence="4 6" id="KW-0862">Zinc</keyword>
<dbReference type="OrthoDB" id="241504at2"/>
<comment type="cofactor">
    <cofactor evidence="1 6">
        <name>Zn(2+)</name>
        <dbReference type="ChEBI" id="CHEBI:29105"/>
    </cofactor>
</comment>
<reference evidence="8 9" key="1">
    <citation type="submission" date="2019-02" db="EMBL/GenBank/DDBJ databases">
        <title>Sequencing the genomes of 1000 actinobacteria strains.</title>
        <authorList>
            <person name="Klenk H.-P."/>
        </authorList>
    </citation>
    <scope>NUCLEOTIDE SEQUENCE [LARGE SCALE GENOMIC DNA]</scope>
    <source>
        <strain evidence="8 9">DSM 45779</strain>
    </source>
</reference>
<protein>
    <submittedName>
        <fullName evidence="8">Threonine dehydrogenase-like Zn-dependent dehydrogenase</fullName>
    </submittedName>
</protein>
<keyword evidence="3 6" id="KW-0479">Metal-binding</keyword>
<dbReference type="GO" id="GO:0016491">
    <property type="term" value="F:oxidoreductase activity"/>
    <property type="evidence" value="ECO:0007669"/>
    <property type="project" value="UniProtKB-KW"/>
</dbReference>
<dbReference type="SUPFAM" id="SSF50129">
    <property type="entry name" value="GroES-like"/>
    <property type="match status" value="1"/>
</dbReference>
<dbReference type="InterPro" id="IPR013154">
    <property type="entry name" value="ADH-like_N"/>
</dbReference>
<dbReference type="Gene3D" id="3.40.50.720">
    <property type="entry name" value="NAD(P)-binding Rossmann-like Domain"/>
    <property type="match status" value="1"/>
</dbReference>
<feature type="domain" description="Enoyl reductase (ER)" evidence="7">
    <location>
        <begin position="14"/>
        <end position="347"/>
    </location>
</feature>
<dbReference type="InterPro" id="IPR011032">
    <property type="entry name" value="GroES-like_sf"/>
</dbReference>
<dbReference type="Pfam" id="PF08240">
    <property type="entry name" value="ADH_N"/>
    <property type="match status" value="1"/>
</dbReference>
<dbReference type="InterPro" id="IPR002328">
    <property type="entry name" value="ADH_Zn_CS"/>
</dbReference>
<dbReference type="Gene3D" id="3.90.180.10">
    <property type="entry name" value="Medium-chain alcohol dehydrogenases, catalytic domain"/>
    <property type="match status" value="1"/>
</dbReference>
<evidence type="ECO:0000256" key="3">
    <source>
        <dbReference type="ARBA" id="ARBA00022723"/>
    </source>
</evidence>
<dbReference type="InterPro" id="IPR020843">
    <property type="entry name" value="ER"/>
</dbReference>
<dbReference type="GO" id="GO:0008270">
    <property type="term" value="F:zinc ion binding"/>
    <property type="evidence" value="ECO:0007669"/>
    <property type="project" value="InterPro"/>
</dbReference>
<evidence type="ECO:0000256" key="5">
    <source>
        <dbReference type="ARBA" id="ARBA00023002"/>
    </source>
</evidence>
<evidence type="ECO:0000313" key="8">
    <source>
        <dbReference type="EMBL" id="RZT88742.1"/>
    </source>
</evidence>
<dbReference type="SMART" id="SM00829">
    <property type="entry name" value="PKS_ER"/>
    <property type="match status" value="1"/>
</dbReference>
<evidence type="ECO:0000256" key="4">
    <source>
        <dbReference type="ARBA" id="ARBA00022833"/>
    </source>
</evidence>
<evidence type="ECO:0000313" key="9">
    <source>
        <dbReference type="Proteomes" id="UP000291591"/>
    </source>
</evidence>
<sequence length="354" mass="36471">MPDTMRALAILRVGEVGLVERDIPRAGPGEAVVRTTASLICTSDVHTVAGALPVPDGRLLGHESVGIVHEVGEGVTTCKVGDRVAVNAVTPDGTCDACQQGYTSQCGGPLGGYRFTIQKDGNLAEYFHVNDADYNLAPIPEGLADEVAVYACDMLSTGFIGAENANIPIGGTAAVFAQGAVGLSATMGAKLCGAGLIIAVEGIPGRAALAKQFGADIVIDPADGNVAEQIMDITHGGVDGAIEALGHPDTWEGCLRSTKAGGTISNLGYHGVEGPTLSIPLDAFGLGMSGKKIVTDLCPGGRERMSRLMRLLDTNKVDPTPMTTHRFAIGDVEAAFETMSSKSDGVVKPLITYP</sequence>
<evidence type="ECO:0000256" key="6">
    <source>
        <dbReference type="RuleBase" id="RU361277"/>
    </source>
</evidence>
<keyword evidence="5" id="KW-0560">Oxidoreductase</keyword>
<dbReference type="Proteomes" id="UP000291591">
    <property type="component" value="Unassembled WGS sequence"/>
</dbReference>
<name>A0A4Q7V2F2_PSEST</name>
<accession>A0A4Q7V2F2</accession>
<dbReference type="PANTHER" id="PTHR42813">
    <property type="entry name" value="ZINC-TYPE ALCOHOL DEHYDROGENASE-LIKE"/>
    <property type="match status" value="1"/>
</dbReference>
<comment type="similarity">
    <text evidence="2 6">Belongs to the zinc-containing alcohol dehydrogenase family.</text>
</comment>
<dbReference type="EMBL" id="SHKL01000001">
    <property type="protein sequence ID" value="RZT88742.1"/>
    <property type="molecule type" value="Genomic_DNA"/>
</dbReference>
<dbReference type="PROSITE" id="PS00059">
    <property type="entry name" value="ADH_ZINC"/>
    <property type="match status" value="1"/>
</dbReference>
<dbReference type="InterPro" id="IPR013149">
    <property type="entry name" value="ADH-like_C"/>
</dbReference>
<evidence type="ECO:0000256" key="2">
    <source>
        <dbReference type="ARBA" id="ARBA00008072"/>
    </source>
</evidence>
<dbReference type="SUPFAM" id="SSF51735">
    <property type="entry name" value="NAD(P)-binding Rossmann-fold domains"/>
    <property type="match status" value="1"/>
</dbReference>
<evidence type="ECO:0000256" key="1">
    <source>
        <dbReference type="ARBA" id="ARBA00001947"/>
    </source>
</evidence>
<evidence type="ECO:0000259" key="7">
    <source>
        <dbReference type="SMART" id="SM00829"/>
    </source>
</evidence>
<proteinExistence type="inferred from homology"/>
<dbReference type="InterPro" id="IPR036291">
    <property type="entry name" value="NAD(P)-bd_dom_sf"/>
</dbReference>
<dbReference type="RefSeq" id="WP_130292745.1">
    <property type="nucleotide sequence ID" value="NZ_SHKL01000001.1"/>
</dbReference>
<dbReference type="AlphaFoldDB" id="A0A4Q7V2F2"/>
<keyword evidence="9" id="KW-1185">Reference proteome</keyword>
<dbReference type="Pfam" id="PF00107">
    <property type="entry name" value="ADH_zinc_N"/>
    <property type="match status" value="1"/>
</dbReference>
<gene>
    <name evidence="8" type="ORF">EV383_5687</name>
</gene>
<dbReference type="PANTHER" id="PTHR42813:SF4">
    <property type="entry name" value="NADP-DEPENDENT ISOPROPANOL DEHYDROGENASE"/>
    <property type="match status" value="1"/>
</dbReference>